<dbReference type="InterPro" id="IPR012349">
    <property type="entry name" value="Split_barrel_FMN-bd"/>
</dbReference>
<dbReference type="GO" id="GO:0005829">
    <property type="term" value="C:cytosol"/>
    <property type="evidence" value="ECO:0007669"/>
    <property type="project" value="TreeGrafter"/>
</dbReference>
<organism evidence="2 3">
    <name type="scientific">Entomomonas moraniae</name>
    <dbReference type="NCBI Taxonomy" id="2213226"/>
    <lineage>
        <taxon>Bacteria</taxon>
        <taxon>Pseudomonadati</taxon>
        <taxon>Pseudomonadota</taxon>
        <taxon>Gammaproteobacteria</taxon>
        <taxon>Pseudomonadales</taxon>
        <taxon>Pseudomonadaceae</taxon>
        <taxon>Entomomonas</taxon>
    </lineage>
</organism>
<dbReference type="SUPFAM" id="SSF50475">
    <property type="entry name" value="FMN-binding split barrel"/>
    <property type="match status" value="1"/>
</dbReference>
<proteinExistence type="predicted"/>
<dbReference type="Proteomes" id="UP000273143">
    <property type="component" value="Chromosome"/>
</dbReference>
<name>A0A3S9XE30_9GAMM</name>
<keyword evidence="1" id="KW-0560">Oxidoreductase</keyword>
<sequence length="172" mass="19798">MEKVVMLYASKQYVCKEINKLHESTLSLILSTTNLERELETSYTPYIYHKNAYYFLISELAPHTKNIQINPVFSLLLIEDEACAKNIYARNRLVYKAIASKLDKSDQDYQEILDMLRQRAGKTVELLKIMPDFQLFKATPEQGRLIIGFGKAFLLDANTGQVTQVDRDLLGK</sequence>
<gene>
    <name evidence="2" type="ORF">DM558_07040</name>
</gene>
<dbReference type="KEGG" id="emo:DM558_07040"/>
<dbReference type="GO" id="GO:0070967">
    <property type="term" value="F:coenzyme F420 binding"/>
    <property type="evidence" value="ECO:0007669"/>
    <property type="project" value="TreeGrafter"/>
</dbReference>
<evidence type="ECO:0000313" key="2">
    <source>
        <dbReference type="EMBL" id="AZS50548.1"/>
    </source>
</evidence>
<dbReference type="EMBL" id="CP029822">
    <property type="protein sequence ID" value="AZS50548.1"/>
    <property type="molecule type" value="Genomic_DNA"/>
</dbReference>
<accession>A0A3S9XE30</accession>
<dbReference type="AlphaFoldDB" id="A0A3S9XE30"/>
<protein>
    <submittedName>
        <fullName evidence="2">Uncharacterized protein</fullName>
    </submittedName>
</protein>
<keyword evidence="3" id="KW-1185">Reference proteome</keyword>
<dbReference type="RefSeq" id="WP_127162986.1">
    <property type="nucleotide sequence ID" value="NZ_CP029822.1"/>
</dbReference>
<dbReference type="PANTHER" id="PTHR35176:SF6">
    <property type="entry name" value="HEME OXYGENASE HI_0854-RELATED"/>
    <property type="match status" value="1"/>
</dbReference>
<dbReference type="PIRSF" id="PIRSF004633">
    <property type="entry name" value="UCP_PLP_oxd"/>
    <property type="match status" value="1"/>
</dbReference>
<dbReference type="PANTHER" id="PTHR35176">
    <property type="entry name" value="HEME OXYGENASE HI_0854-RELATED"/>
    <property type="match status" value="1"/>
</dbReference>
<evidence type="ECO:0000313" key="3">
    <source>
        <dbReference type="Proteomes" id="UP000273143"/>
    </source>
</evidence>
<dbReference type="Gene3D" id="2.30.110.10">
    <property type="entry name" value="Electron Transport, Fmn-binding Protein, Chain A"/>
    <property type="match status" value="1"/>
</dbReference>
<dbReference type="GO" id="GO:0016627">
    <property type="term" value="F:oxidoreductase activity, acting on the CH-CH group of donors"/>
    <property type="evidence" value="ECO:0007669"/>
    <property type="project" value="TreeGrafter"/>
</dbReference>
<reference evidence="3" key="1">
    <citation type="submission" date="2018-06" db="EMBL/GenBank/DDBJ databases">
        <title>Complete genome of Pseudomonas insecticola strain QZS01.</title>
        <authorList>
            <person name="Wang J."/>
            <person name="Su Q."/>
        </authorList>
    </citation>
    <scope>NUCLEOTIDE SEQUENCE [LARGE SCALE GENOMIC DNA]</scope>
    <source>
        <strain evidence="3">QZS01</strain>
    </source>
</reference>
<dbReference type="InterPro" id="IPR014419">
    <property type="entry name" value="HutZ"/>
</dbReference>
<evidence type="ECO:0000256" key="1">
    <source>
        <dbReference type="ARBA" id="ARBA00023002"/>
    </source>
</evidence>
<dbReference type="InterPro" id="IPR052019">
    <property type="entry name" value="F420H2_bilvrd_red/Heme_oxyg"/>
</dbReference>